<proteinExistence type="predicted"/>
<keyword evidence="2" id="KW-0732">Signal</keyword>
<evidence type="ECO:0000313" key="3">
    <source>
        <dbReference type="EMBL" id="QTR47870.1"/>
    </source>
</evidence>
<keyword evidence="1" id="KW-0812">Transmembrane</keyword>
<keyword evidence="1" id="KW-1133">Transmembrane helix</keyword>
<dbReference type="RefSeq" id="WP_210224106.1">
    <property type="nucleotide sequence ID" value="NZ_CP072801.1"/>
</dbReference>
<dbReference type="EMBL" id="CP072801">
    <property type="protein sequence ID" value="QTR47870.1"/>
    <property type="molecule type" value="Genomic_DNA"/>
</dbReference>
<evidence type="ECO:0000256" key="2">
    <source>
        <dbReference type="SAM" id="SignalP"/>
    </source>
</evidence>
<feature type="signal peptide" evidence="2">
    <location>
        <begin position="1"/>
        <end position="20"/>
    </location>
</feature>
<organism evidence="3 4">
    <name type="scientific">Thiothrix litoralis</name>
    <dbReference type="NCBI Taxonomy" id="2891210"/>
    <lineage>
        <taxon>Bacteria</taxon>
        <taxon>Pseudomonadati</taxon>
        <taxon>Pseudomonadota</taxon>
        <taxon>Gammaproteobacteria</taxon>
        <taxon>Thiotrichales</taxon>
        <taxon>Thiotrichaceae</taxon>
        <taxon>Thiothrix</taxon>
    </lineage>
</organism>
<feature type="transmembrane region" description="Helical" evidence="1">
    <location>
        <begin position="290"/>
        <end position="309"/>
    </location>
</feature>
<reference evidence="3 4" key="1">
    <citation type="submission" date="2021-04" db="EMBL/GenBank/DDBJ databases">
        <title>Genomics, taxonomy and metabolism of representatives of sulfur bacteria of the genus Thiothrix: Thiothrix fructosivorans QT, Thiothrix unzii A1T and three new species, Thiothrix subterranea sp. nov., Thiothrix litoralis sp. nov. and 'Candidatus Thiothrix anitrata' sp. nov.</title>
        <authorList>
            <person name="Ravin N.V."/>
            <person name="Smolyakov D."/>
            <person name="Rudenko T.S."/>
            <person name="Mardanov A.V."/>
            <person name="Beletsky A.V."/>
            <person name="Markov N.D."/>
            <person name="Fomenkov A.I."/>
            <person name="Roberts R.J."/>
            <person name="Karnachuk O.V."/>
            <person name="Novikov A."/>
            <person name="Grabovich M.Y."/>
        </authorList>
    </citation>
    <scope>NUCLEOTIDE SEQUENCE [LARGE SCALE GENOMIC DNA]</scope>
    <source>
        <strain evidence="3 4">AS</strain>
    </source>
</reference>
<keyword evidence="1" id="KW-0472">Membrane</keyword>
<keyword evidence="4" id="KW-1185">Reference proteome</keyword>
<gene>
    <name evidence="3" type="ORF">J9253_08120</name>
</gene>
<dbReference type="Pfam" id="PF13795">
    <property type="entry name" value="HupE_UreJ_2"/>
    <property type="match status" value="1"/>
</dbReference>
<name>A0ABX7WW69_9GAMM</name>
<feature type="transmembrane region" description="Helical" evidence="1">
    <location>
        <begin position="355"/>
        <end position="373"/>
    </location>
</feature>
<dbReference type="Proteomes" id="UP000672039">
    <property type="component" value="Chromosome"/>
</dbReference>
<feature type="transmembrane region" description="Helical" evidence="1">
    <location>
        <begin position="226"/>
        <end position="246"/>
    </location>
</feature>
<evidence type="ECO:0000313" key="4">
    <source>
        <dbReference type="Proteomes" id="UP000672039"/>
    </source>
</evidence>
<evidence type="ECO:0000256" key="1">
    <source>
        <dbReference type="SAM" id="Phobius"/>
    </source>
</evidence>
<feature type="transmembrane region" description="Helical" evidence="1">
    <location>
        <begin position="252"/>
        <end position="269"/>
    </location>
</feature>
<protein>
    <submittedName>
        <fullName evidence="3">HupE/UreJ family protein</fullName>
    </submittedName>
</protein>
<sequence length="378" mass="41736">MIKYLLLFSWLWLLSTPAFAHVAGGVTDTGILITSNSQLTVVYTAPIANLKTLNTDEAGVEQAIREGLVMKNGEAVCTAKTAGTLVLNDIASQQFKMEYDCGAAIETLTIEYKLFIDQLPNHQNFTRLAIANVDRFQDFVFSAEKRQHQVPLGRVMAAWQKRASQQASQQASMSTLAPDAPAASGIRALFSSTHYFPIGVKHILFGFDHLLFLLALLMLPIRIKPLLALVTSFTVAHSITLGLSVLDIVNLPAAWVEVAIAFSIVYVALENLYELQRQHQPQPVSPWKRRVVVTFLFGLIHGFGFSYILKEIGLGDQVASALLFFNLGVEAGQLLAILLIFPVLLLLFKQKQSRSYMQVGSVLIGLMGAFWLVERLMG</sequence>
<feature type="transmembrane region" description="Helical" evidence="1">
    <location>
        <begin position="321"/>
        <end position="348"/>
    </location>
</feature>
<accession>A0ABX7WW69</accession>
<feature type="chain" id="PRO_5045265902" evidence="2">
    <location>
        <begin position="21"/>
        <end position="378"/>
    </location>
</feature>
<feature type="transmembrane region" description="Helical" evidence="1">
    <location>
        <begin position="202"/>
        <end position="219"/>
    </location>
</feature>
<dbReference type="InterPro" id="IPR032809">
    <property type="entry name" value="Put_HupE_UreJ"/>
</dbReference>